<dbReference type="EMBL" id="FOYZ01000003">
    <property type="protein sequence ID" value="SFR67929.1"/>
    <property type="molecule type" value="Genomic_DNA"/>
</dbReference>
<keyword evidence="2" id="KW-1185">Reference proteome</keyword>
<reference evidence="1 2" key="1">
    <citation type="submission" date="2016-10" db="EMBL/GenBank/DDBJ databases">
        <authorList>
            <person name="de Groot N.N."/>
        </authorList>
    </citation>
    <scope>NUCLEOTIDE SEQUENCE [LARGE SCALE GENOMIC DNA]</scope>
    <source>
        <strain evidence="1 2">743A</strain>
    </source>
</reference>
<organism evidence="1 2">
    <name type="scientific">Anaeromicropila populeti</name>
    <dbReference type="NCBI Taxonomy" id="37658"/>
    <lineage>
        <taxon>Bacteria</taxon>
        <taxon>Bacillati</taxon>
        <taxon>Bacillota</taxon>
        <taxon>Clostridia</taxon>
        <taxon>Lachnospirales</taxon>
        <taxon>Lachnospiraceae</taxon>
        <taxon>Anaeromicropila</taxon>
    </lineage>
</organism>
<dbReference type="STRING" id="37658.SAMN05661086_00906"/>
<dbReference type="RefSeq" id="WP_092559515.1">
    <property type="nucleotide sequence ID" value="NZ_FOYZ01000003.1"/>
</dbReference>
<gene>
    <name evidence="1" type="ORF">SAMN05661086_00906</name>
</gene>
<dbReference type="OrthoDB" id="2051662at2"/>
<proteinExistence type="predicted"/>
<evidence type="ECO:0000313" key="1">
    <source>
        <dbReference type="EMBL" id="SFR67929.1"/>
    </source>
</evidence>
<name>A0A1I6IMS3_9FIRM</name>
<accession>A0A1I6IMS3</accession>
<protein>
    <submittedName>
        <fullName evidence="1">Uncharacterized protein</fullName>
    </submittedName>
</protein>
<dbReference type="Proteomes" id="UP000199659">
    <property type="component" value="Unassembled WGS sequence"/>
</dbReference>
<evidence type="ECO:0000313" key="2">
    <source>
        <dbReference type="Proteomes" id="UP000199659"/>
    </source>
</evidence>
<dbReference type="AlphaFoldDB" id="A0A1I6IMS3"/>
<sequence length="207" mass="24595">MEWMNREQEIMEKGIPIMEPRFKKNMEQAGKYQELHANEVMTGFLESFDKVFRWGIDLQKKDEKGKIDKIAVFFLRSSIRTKSYDVYIQIYDSNFYMDKQEVCGVWKPKFIMQYYDEDILFFERNISSEVIRVEKGELRNFEMRLASDYMKMVLVFLGLHLTELFQLTSFDELEKTDSFQVIFGELYGAYEVLFDAGEANGQAEGEI</sequence>